<gene>
    <name evidence="3" type="ORF">J1784_01720</name>
</gene>
<dbReference type="RefSeq" id="WP_217147761.1">
    <property type="nucleotide sequence ID" value="NZ_JAFMOY010000098.1"/>
</dbReference>
<dbReference type="InterPro" id="IPR000259">
    <property type="entry name" value="Adhesion_dom_fimbrial"/>
</dbReference>
<name>A0ABS6LB50_9GAMM</name>
<evidence type="ECO:0000256" key="1">
    <source>
        <dbReference type="SAM" id="SignalP"/>
    </source>
</evidence>
<evidence type="ECO:0000313" key="3">
    <source>
        <dbReference type="EMBL" id="MBU9843754.1"/>
    </source>
</evidence>
<comment type="caution">
    <text evidence="3">The sequence shown here is derived from an EMBL/GenBank/DDBJ whole genome shotgun (WGS) entry which is preliminary data.</text>
</comment>
<dbReference type="PANTHER" id="PTHR33420">
    <property type="entry name" value="FIMBRIAL SUBUNIT ELFA-RELATED"/>
    <property type="match status" value="1"/>
</dbReference>
<dbReference type="InterPro" id="IPR050263">
    <property type="entry name" value="Bact_Fimbrial_Adh_Pro"/>
</dbReference>
<keyword evidence="1" id="KW-0732">Signal</keyword>
<keyword evidence="4" id="KW-1185">Reference proteome</keyword>
<sequence>MKNLRCYPLLSGILLNLISASALAESYNLQLTGTILSRSCEVDSSSQKQTVKIGEFSIYDFSSTGSVSRSKPFNIILKDCGSAATGAVLSFTGINDAADPALLALSDTGGTGAMASGIAVQILNDTQQPLDLNSASPPTYALLPGDNTLSFYLRYKSTKDVVTAGNATAVMYFDLQYQ</sequence>
<proteinExistence type="predicted"/>
<dbReference type="EMBL" id="JAFMOY010000098">
    <property type="protein sequence ID" value="MBU9843754.1"/>
    <property type="molecule type" value="Genomic_DNA"/>
</dbReference>
<feature type="domain" description="Fimbrial-type adhesion" evidence="2">
    <location>
        <begin position="30"/>
        <end position="178"/>
    </location>
</feature>
<evidence type="ECO:0000313" key="4">
    <source>
        <dbReference type="Proteomes" id="UP000739284"/>
    </source>
</evidence>
<dbReference type="PANTHER" id="PTHR33420:SF5">
    <property type="entry name" value="FIMBRIAL SUBUNIT"/>
    <property type="match status" value="1"/>
</dbReference>
<feature type="signal peptide" evidence="1">
    <location>
        <begin position="1"/>
        <end position="24"/>
    </location>
</feature>
<organism evidence="3 4">
    <name type="scientific">Rahnella ecdela</name>
    <dbReference type="NCBI Taxonomy" id="2816250"/>
    <lineage>
        <taxon>Bacteria</taxon>
        <taxon>Pseudomonadati</taxon>
        <taxon>Pseudomonadota</taxon>
        <taxon>Gammaproteobacteria</taxon>
        <taxon>Enterobacterales</taxon>
        <taxon>Yersiniaceae</taxon>
        <taxon>Rahnella</taxon>
    </lineage>
</organism>
<reference evidence="3 4" key="1">
    <citation type="submission" date="2021-03" db="EMBL/GenBank/DDBJ databases">
        <title>Five novel Rahnella species.</title>
        <authorList>
            <person name="Brady C."/>
            <person name="Asselin J."/>
            <person name="Beer S."/>
            <person name="Bruberg M.B."/>
            <person name="Crampton B."/>
            <person name="Venter S."/>
            <person name="Arnold D."/>
            <person name="Denman S."/>
        </authorList>
    </citation>
    <scope>NUCLEOTIDE SEQUENCE [LARGE SCALE GENOMIC DNA]</scope>
    <source>
        <strain evidence="3 4">FRB 231</strain>
    </source>
</reference>
<dbReference type="Pfam" id="PF00419">
    <property type="entry name" value="Fimbrial"/>
    <property type="match status" value="1"/>
</dbReference>
<protein>
    <submittedName>
        <fullName evidence="3">Fimbrial protein</fullName>
    </submittedName>
</protein>
<accession>A0ABS6LB50</accession>
<dbReference type="Proteomes" id="UP000739284">
    <property type="component" value="Unassembled WGS sequence"/>
</dbReference>
<feature type="chain" id="PRO_5047133727" evidence="1">
    <location>
        <begin position="25"/>
        <end position="178"/>
    </location>
</feature>
<evidence type="ECO:0000259" key="2">
    <source>
        <dbReference type="Pfam" id="PF00419"/>
    </source>
</evidence>